<accession>A0A516KF75</accession>
<evidence type="ECO:0000313" key="1">
    <source>
        <dbReference type="EMBL" id="QDP39976.1"/>
    </source>
</evidence>
<dbReference type="SUPFAM" id="SSF140500">
    <property type="entry name" value="BAS1536-like"/>
    <property type="match status" value="1"/>
</dbReference>
<sequence length="78" mass="9043">MKYRSQSPVLTYPDVSYSSMLCLEDGQQLEKAIEELRNKMYKYISKGASKKEILQISQQLDEKLNELDELKRKGKGKA</sequence>
<dbReference type="RefSeq" id="WP_143893101.1">
    <property type="nucleotide sequence ID" value="NZ_CP041666.1"/>
</dbReference>
<dbReference type="Pfam" id="PF09388">
    <property type="entry name" value="SpoOE-like"/>
    <property type="match status" value="1"/>
</dbReference>
<evidence type="ECO:0000313" key="2">
    <source>
        <dbReference type="Proteomes" id="UP000315215"/>
    </source>
</evidence>
<reference evidence="1 2" key="1">
    <citation type="submission" date="2019-07" db="EMBL/GenBank/DDBJ databases">
        <authorList>
            <person name="Li J."/>
        </authorList>
    </citation>
    <scope>NUCLEOTIDE SEQUENCE [LARGE SCALE GENOMIC DNA]</scope>
    <source>
        <strain evidence="1 2">TKL69</strain>
    </source>
</reference>
<dbReference type="InterPro" id="IPR036638">
    <property type="entry name" value="HLH_DNA-bd_sf"/>
</dbReference>
<proteinExistence type="predicted"/>
<dbReference type="KEGG" id="aqt:FN924_07240"/>
<protein>
    <submittedName>
        <fullName evidence="1">Aspartyl-phosphate phosphatase Spo0E family protein</fullName>
    </submittedName>
</protein>
<dbReference type="Proteomes" id="UP000315215">
    <property type="component" value="Chromosome"/>
</dbReference>
<dbReference type="GO" id="GO:0046983">
    <property type="term" value="F:protein dimerization activity"/>
    <property type="evidence" value="ECO:0007669"/>
    <property type="project" value="InterPro"/>
</dbReference>
<dbReference type="InterPro" id="IPR037208">
    <property type="entry name" value="Spo0E-like_sf"/>
</dbReference>
<keyword evidence="2" id="KW-1185">Reference proteome</keyword>
<dbReference type="EMBL" id="CP041666">
    <property type="protein sequence ID" value="QDP39976.1"/>
    <property type="molecule type" value="Genomic_DNA"/>
</dbReference>
<dbReference type="InterPro" id="IPR018540">
    <property type="entry name" value="Spo0E-like"/>
</dbReference>
<organism evidence="1 2">
    <name type="scientific">Radiobacillus deserti</name>
    <dbReference type="NCBI Taxonomy" id="2594883"/>
    <lineage>
        <taxon>Bacteria</taxon>
        <taxon>Bacillati</taxon>
        <taxon>Bacillota</taxon>
        <taxon>Bacilli</taxon>
        <taxon>Bacillales</taxon>
        <taxon>Bacillaceae</taxon>
        <taxon>Radiobacillus</taxon>
    </lineage>
</organism>
<name>A0A516KF75_9BACI</name>
<dbReference type="AlphaFoldDB" id="A0A516KF75"/>
<dbReference type="GO" id="GO:0043937">
    <property type="term" value="P:regulation of sporulation"/>
    <property type="evidence" value="ECO:0007669"/>
    <property type="project" value="InterPro"/>
</dbReference>
<dbReference type="Gene3D" id="4.10.280.10">
    <property type="entry name" value="Helix-loop-helix DNA-binding domain"/>
    <property type="match status" value="1"/>
</dbReference>
<gene>
    <name evidence="1" type="ORF">FN924_07240</name>
</gene>